<comment type="caution">
    <text evidence="2">The sequence shown here is derived from an EMBL/GenBank/DDBJ whole genome shotgun (WGS) entry which is preliminary data.</text>
</comment>
<sequence length="200" mass="21548">MSVVEGSRRAGRVRRWLIGAAAGWLALLVGHYLAYPLSAVLPLGGLVVGAACWVLAAGCSVAALVALLQRRAYGWATVVLLVAAGVGGVLWTTDWERVYVDSQFRLHRDGLDDLAAQHRAGTLPTDARLPWQLGHLSVDGQSHRSGDARYLPLWQDWRGESGVGIAYFPTPPGPDTLIATAPGDVGQPVRHLGDGWWWVE</sequence>
<protein>
    <submittedName>
        <fullName evidence="2">Uncharacterized protein</fullName>
    </submittedName>
</protein>
<feature type="transmembrane region" description="Helical" evidence="1">
    <location>
        <begin position="16"/>
        <end position="34"/>
    </location>
</feature>
<keyword evidence="1" id="KW-1133">Transmembrane helix</keyword>
<feature type="transmembrane region" description="Helical" evidence="1">
    <location>
        <begin position="72"/>
        <end position="91"/>
    </location>
</feature>
<evidence type="ECO:0000313" key="3">
    <source>
        <dbReference type="Proteomes" id="UP001612812"/>
    </source>
</evidence>
<organism evidence="2 3">
    <name type="scientific">Micromonospora maritima</name>
    <dbReference type="NCBI Taxonomy" id="986711"/>
    <lineage>
        <taxon>Bacteria</taxon>
        <taxon>Bacillati</taxon>
        <taxon>Actinomycetota</taxon>
        <taxon>Actinomycetes</taxon>
        <taxon>Micromonosporales</taxon>
        <taxon>Micromonosporaceae</taxon>
        <taxon>Micromonospora</taxon>
    </lineage>
</organism>
<feature type="transmembrane region" description="Helical" evidence="1">
    <location>
        <begin position="40"/>
        <end position="65"/>
    </location>
</feature>
<reference evidence="2 3" key="1">
    <citation type="submission" date="2024-10" db="EMBL/GenBank/DDBJ databases">
        <title>The Natural Products Discovery Center: Release of the First 8490 Sequenced Strains for Exploring Actinobacteria Biosynthetic Diversity.</title>
        <authorList>
            <person name="Kalkreuter E."/>
            <person name="Kautsar S.A."/>
            <person name="Yang D."/>
            <person name="Bader C.D."/>
            <person name="Teijaro C.N."/>
            <person name="Fluegel L."/>
            <person name="Davis C.M."/>
            <person name="Simpson J.R."/>
            <person name="Lauterbach L."/>
            <person name="Steele A.D."/>
            <person name="Gui C."/>
            <person name="Meng S."/>
            <person name="Li G."/>
            <person name="Viehrig K."/>
            <person name="Ye F."/>
            <person name="Su P."/>
            <person name="Kiefer A.F."/>
            <person name="Nichols A."/>
            <person name="Cepeda A.J."/>
            <person name="Yan W."/>
            <person name="Fan B."/>
            <person name="Jiang Y."/>
            <person name="Adhikari A."/>
            <person name="Zheng C.-J."/>
            <person name="Schuster L."/>
            <person name="Cowan T.M."/>
            <person name="Smanski M.J."/>
            <person name="Chevrette M.G."/>
            <person name="De Carvalho L.P.S."/>
            <person name="Shen B."/>
        </authorList>
    </citation>
    <scope>NUCLEOTIDE SEQUENCE [LARGE SCALE GENOMIC DNA]</scope>
    <source>
        <strain evidence="2 3">NPDC049845</strain>
    </source>
</reference>
<name>A0ABW7ZHN0_9ACTN</name>
<dbReference type="EMBL" id="JBITLE010000002">
    <property type="protein sequence ID" value="MFI7262349.1"/>
    <property type="molecule type" value="Genomic_DNA"/>
</dbReference>
<keyword evidence="1" id="KW-0812">Transmembrane</keyword>
<proteinExistence type="predicted"/>
<dbReference type="Proteomes" id="UP001612812">
    <property type="component" value="Unassembled WGS sequence"/>
</dbReference>
<evidence type="ECO:0000313" key="2">
    <source>
        <dbReference type="EMBL" id="MFI7262349.1"/>
    </source>
</evidence>
<evidence type="ECO:0000256" key="1">
    <source>
        <dbReference type="SAM" id="Phobius"/>
    </source>
</evidence>
<keyword evidence="3" id="KW-1185">Reference proteome</keyword>
<gene>
    <name evidence="2" type="ORF">ACIBP4_08630</name>
</gene>
<accession>A0ABW7ZHN0</accession>
<keyword evidence="1" id="KW-0472">Membrane</keyword>
<dbReference type="RefSeq" id="WP_396759086.1">
    <property type="nucleotide sequence ID" value="NZ_JBITLA010000001.1"/>
</dbReference>